<comment type="caution">
    <text evidence="1">The sequence shown here is derived from an EMBL/GenBank/DDBJ whole genome shotgun (WGS) entry which is preliminary data.</text>
</comment>
<gene>
    <name evidence="1" type="ORF">VST7929_02580</name>
</gene>
<accession>A0ABM8ZWA9</accession>
<evidence type="ECO:0008006" key="3">
    <source>
        <dbReference type="Google" id="ProtNLM"/>
    </source>
</evidence>
<evidence type="ECO:0000313" key="2">
    <source>
        <dbReference type="Proteomes" id="UP000838672"/>
    </source>
</evidence>
<proteinExistence type="predicted"/>
<dbReference type="Proteomes" id="UP000838672">
    <property type="component" value="Unassembled WGS sequence"/>
</dbReference>
<protein>
    <recommendedName>
        <fullName evidence="3">Alginate lyase</fullName>
    </recommendedName>
</protein>
<evidence type="ECO:0000313" key="1">
    <source>
        <dbReference type="EMBL" id="CAH0534630.1"/>
    </source>
</evidence>
<sequence length="161" mass="18935">MEYCASECENWQSMRLHYANDADFIRDQQHLGGFLAQKTEFGASQEIYHHNDQGYLESIELLSNNTSLMNMRVNKRDEKGRVLEMVYFDQNNEPYGTLTVRFDDKNREQHKRLDGKDGDVSQWIDTYHAHGFLLKKRSAETQIESGHVEMEGIQYQTFCLE</sequence>
<dbReference type="EMBL" id="CAKLDI010000001">
    <property type="protein sequence ID" value="CAH0534630.1"/>
    <property type="molecule type" value="Genomic_DNA"/>
</dbReference>
<reference evidence="1" key="1">
    <citation type="submission" date="2021-11" db="EMBL/GenBank/DDBJ databases">
        <authorList>
            <person name="Rodrigo-Torres L."/>
            <person name="Arahal R. D."/>
            <person name="Lucena T."/>
        </authorList>
    </citation>
    <scope>NUCLEOTIDE SEQUENCE</scope>
    <source>
        <strain evidence="1">CECT 7929</strain>
    </source>
</reference>
<keyword evidence="2" id="KW-1185">Reference proteome</keyword>
<name>A0ABM8ZWA9_9VIBR</name>
<organism evidence="1 2">
    <name type="scientific">Vibrio stylophorae</name>
    <dbReference type="NCBI Taxonomy" id="659351"/>
    <lineage>
        <taxon>Bacteria</taxon>
        <taxon>Pseudomonadati</taxon>
        <taxon>Pseudomonadota</taxon>
        <taxon>Gammaproteobacteria</taxon>
        <taxon>Vibrionales</taxon>
        <taxon>Vibrionaceae</taxon>
        <taxon>Vibrio</taxon>
    </lineage>
</organism>